<evidence type="ECO:0000256" key="1">
    <source>
        <dbReference type="ARBA" id="ARBA00022723"/>
    </source>
</evidence>
<dbReference type="PANTHER" id="PTHR25462:SF296">
    <property type="entry name" value="MEIOTIC P26, ISOFORM F"/>
    <property type="match status" value="1"/>
</dbReference>
<evidence type="ECO:0000313" key="6">
    <source>
        <dbReference type="EMBL" id="KAL0578664.1"/>
    </source>
</evidence>
<gene>
    <name evidence="6" type="ORF">V5O48_003330</name>
</gene>
<dbReference type="PROSITE" id="PS00518">
    <property type="entry name" value="ZF_RING_1"/>
    <property type="match status" value="1"/>
</dbReference>
<keyword evidence="1" id="KW-0479">Metal-binding</keyword>
<dbReference type="InterPro" id="IPR013083">
    <property type="entry name" value="Znf_RING/FYVE/PHD"/>
</dbReference>
<dbReference type="PROSITE" id="PS50089">
    <property type="entry name" value="ZF_RING_2"/>
    <property type="match status" value="1"/>
</dbReference>
<reference evidence="6 7" key="1">
    <citation type="submission" date="2024-02" db="EMBL/GenBank/DDBJ databases">
        <title>A draft genome for the cacao thread blight pathogen Marasmius crinis-equi.</title>
        <authorList>
            <person name="Cohen S.P."/>
            <person name="Baruah I.K."/>
            <person name="Amoako-Attah I."/>
            <person name="Bukari Y."/>
            <person name="Meinhardt L.W."/>
            <person name="Bailey B.A."/>
        </authorList>
    </citation>
    <scope>NUCLEOTIDE SEQUENCE [LARGE SCALE GENOMIC DNA]</scope>
    <source>
        <strain evidence="6 7">GH-76</strain>
    </source>
</reference>
<dbReference type="InterPro" id="IPR027370">
    <property type="entry name" value="Znf-RING_euk"/>
</dbReference>
<dbReference type="Proteomes" id="UP001465976">
    <property type="component" value="Unassembled WGS sequence"/>
</dbReference>
<keyword evidence="7" id="KW-1185">Reference proteome</keyword>
<dbReference type="Gene3D" id="3.30.40.10">
    <property type="entry name" value="Zinc/RING finger domain, C3HC4 (zinc finger)"/>
    <property type="match status" value="1"/>
</dbReference>
<dbReference type="InterPro" id="IPR001841">
    <property type="entry name" value="Znf_RING"/>
</dbReference>
<evidence type="ECO:0000313" key="7">
    <source>
        <dbReference type="Proteomes" id="UP001465976"/>
    </source>
</evidence>
<dbReference type="InterPro" id="IPR047153">
    <property type="entry name" value="TRIM45/56/19-like"/>
</dbReference>
<dbReference type="Pfam" id="PF13445">
    <property type="entry name" value="zf-RING_UBOX"/>
    <property type="match status" value="1"/>
</dbReference>
<dbReference type="EMBL" id="JBAHYK010000089">
    <property type="protein sequence ID" value="KAL0578664.1"/>
    <property type="molecule type" value="Genomic_DNA"/>
</dbReference>
<evidence type="ECO:0000259" key="5">
    <source>
        <dbReference type="PROSITE" id="PS50089"/>
    </source>
</evidence>
<name>A0ABR3FU79_9AGAR</name>
<dbReference type="InterPro" id="IPR017907">
    <property type="entry name" value="Znf_RING_CS"/>
</dbReference>
<evidence type="ECO:0000256" key="2">
    <source>
        <dbReference type="ARBA" id="ARBA00022771"/>
    </source>
</evidence>
<sequence length="220" mass="25415">MTTGGRPPKRMLAEAASIVYDDAIYISSDEDEQNDWRIQVEKLRSTTPSRMASEGTGYVEREKKRVKHELELLEHKIQGIRQRTVQLESHLTCSICDEIFTSPHLLTACGHVFCRKCLREWFSTILEKYRSGRRYDPSNVPLSRHIRDGLITARSLQDVQELLRGLDRPQFTCPACRTQAVDKPVEVYPLKAIARTILPERAGEIGKEGWEEFWPSKRLF</sequence>
<keyword evidence="2 4" id="KW-0863">Zinc-finger</keyword>
<keyword evidence="3" id="KW-0862">Zinc</keyword>
<dbReference type="SUPFAM" id="SSF57850">
    <property type="entry name" value="RING/U-box"/>
    <property type="match status" value="1"/>
</dbReference>
<protein>
    <recommendedName>
        <fullName evidence="5">RING-type domain-containing protein</fullName>
    </recommendedName>
</protein>
<accession>A0ABR3FU79</accession>
<evidence type="ECO:0000256" key="3">
    <source>
        <dbReference type="ARBA" id="ARBA00022833"/>
    </source>
</evidence>
<dbReference type="PANTHER" id="PTHR25462">
    <property type="entry name" value="BONUS, ISOFORM C-RELATED"/>
    <property type="match status" value="1"/>
</dbReference>
<organism evidence="6 7">
    <name type="scientific">Marasmius crinis-equi</name>
    <dbReference type="NCBI Taxonomy" id="585013"/>
    <lineage>
        <taxon>Eukaryota</taxon>
        <taxon>Fungi</taxon>
        <taxon>Dikarya</taxon>
        <taxon>Basidiomycota</taxon>
        <taxon>Agaricomycotina</taxon>
        <taxon>Agaricomycetes</taxon>
        <taxon>Agaricomycetidae</taxon>
        <taxon>Agaricales</taxon>
        <taxon>Marasmiineae</taxon>
        <taxon>Marasmiaceae</taxon>
        <taxon>Marasmius</taxon>
    </lineage>
</organism>
<evidence type="ECO:0000256" key="4">
    <source>
        <dbReference type="PROSITE-ProRule" id="PRU00175"/>
    </source>
</evidence>
<dbReference type="SMART" id="SM00184">
    <property type="entry name" value="RING"/>
    <property type="match status" value="1"/>
</dbReference>
<feature type="domain" description="RING-type" evidence="5">
    <location>
        <begin position="93"/>
        <end position="177"/>
    </location>
</feature>
<comment type="caution">
    <text evidence="6">The sequence shown here is derived from an EMBL/GenBank/DDBJ whole genome shotgun (WGS) entry which is preliminary data.</text>
</comment>
<proteinExistence type="predicted"/>